<dbReference type="EMBL" id="JYDT01000016">
    <property type="protein sequence ID" value="KRY91042.1"/>
    <property type="molecule type" value="Genomic_DNA"/>
</dbReference>
<evidence type="ECO:0000313" key="2">
    <source>
        <dbReference type="Proteomes" id="UP000054995"/>
    </source>
</evidence>
<accession>A0A0V1FYR1</accession>
<protein>
    <submittedName>
        <fullName evidence="1">Uncharacterized protein</fullName>
    </submittedName>
</protein>
<organism evidence="1 2">
    <name type="scientific">Trichinella pseudospiralis</name>
    <name type="common">Parasitic roundworm</name>
    <dbReference type="NCBI Taxonomy" id="6337"/>
    <lineage>
        <taxon>Eukaryota</taxon>
        <taxon>Metazoa</taxon>
        <taxon>Ecdysozoa</taxon>
        <taxon>Nematoda</taxon>
        <taxon>Enoplea</taxon>
        <taxon>Dorylaimia</taxon>
        <taxon>Trichinellida</taxon>
        <taxon>Trichinellidae</taxon>
        <taxon>Trichinella</taxon>
    </lineage>
</organism>
<keyword evidence="2" id="KW-1185">Reference proteome</keyword>
<evidence type="ECO:0000313" key="1">
    <source>
        <dbReference type="EMBL" id="KRY91042.1"/>
    </source>
</evidence>
<reference evidence="1 2" key="1">
    <citation type="submission" date="2015-01" db="EMBL/GenBank/DDBJ databases">
        <title>Evolution of Trichinella species and genotypes.</title>
        <authorList>
            <person name="Korhonen P.K."/>
            <person name="Edoardo P."/>
            <person name="Giuseppe L.R."/>
            <person name="Gasser R.B."/>
        </authorList>
    </citation>
    <scope>NUCLEOTIDE SEQUENCE [LARGE SCALE GENOMIC DNA]</scope>
    <source>
        <strain evidence="1">ISS470</strain>
    </source>
</reference>
<name>A0A0V1FYR1_TRIPS</name>
<proteinExistence type="predicted"/>
<comment type="caution">
    <text evidence="1">The sequence shown here is derived from an EMBL/GenBank/DDBJ whole genome shotgun (WGS) entry which is preliminary data.</text>
</comment>
<gene>
    <name evidence="1" type="ORF">T4D_850</name>
</gene>
<sequence>MAAHNSRQDLASPSPASLRSSCLCVSVMCKAVQFSALMAAYNCCMVVVPAPP</sequence>
<dbReference type="AlphaFoldDB" id="A0A0V1FYR1"/>
<dbReference type="Proteomes" id="UP000054995">
    <property type="component" value="Unassembled WGS sequence"/>
</dbReference>